<dbReference type="PROSITE" id="PS51292">
    <property type="entry name" value="ZF_RING_CH"/>
    <property type="match status" value="1"/>
</dbReference>
<keyword evidence="3" id="KW-0862">Zinc</keyword>
<dbReference type="SUPFAM" id="SSF57850">
    <property type="entry name" value="RING/U-box"/>
    <property type="match status" value="1"/>
</dbReference>
<evidence type="ECO:0000256" key="1">
    <source>
        <dbReference type="ARBA" id="ARBA00022723"/>
    </source>
</evidence>
<keyword evidence="6" id="KW-1185">Reference proteome</keyword>
<reference evidence="5" key="1">
    <citation type="submission" date="2023-07" db="EMBL/GenBank/DDBJ databases">
        <authorList>
            <consortium name="AG Swart"/>
            <person name="Singh M."/>
            <person name="Singh A."/>
            <person name="Seah K."/>
            <person name="Emmerich C."/>
        </authorList>
    </citation>
    <scope>NUCLEOTIDE SEQUENCE</scope>
    <source>
        <strain evidence="5">DP1</strain>
    </source>
</reference>
<protein>
    <recommendedName>
        <fullName evidence="4">RING-CH-type domain-containing protein</fullName>
    </recommendedName>
</protein>
<dbReference type="Gene3D" id="2.60.200.20">
    <property type="match status" value="1"/>
</dbReference>
<evidence type="ECO:0000256" key="3">
    <source>
        <dbReference type="ARBA" id="ARBA00022833"/>
    </source>
</evidence>
<dbReference type="PANTHER" id="PTHR46210">
    <property type="entry name" value="FHA DOMAIN-CONTAINING PROTEIN"/>
    <property type="match status" value="1"/>
</dbReference>
<accession>A0AAD1X844</accession>
<proteinExistence type="predicted"/>
<comment type="caution">
    <text evidence="5">The sequence shown here is derived from an EMBL/GenBank/DDBJ whole genome shotgun (WGS) entry which is preliminary data.</text>
</comment>
<dbReference type="Gene3D" id="3.30.40.10">
    <property type="entry name" value="Zinc/RING finger domain, C3HC4 (zinc finger)"/>
    <property type="match status" value="1"/>
</dbReference>
<name>A0AAD1X844_EUPCR</name>
<dbReference type="InterPro" id="IPR013083">
    <property type="entry name" value="Znf_RING/FYVE/PHD"/>
</dbReference>
<keyword evidence="1" id="KW-0479">Metal-binding</keyword>
<dbReference type="SMART" id="SM00744">
    <property type="entry name" value="RINGv"/>
    <property type="match status" value="1"/>
</dbReference>
<keyword evidence="2" id="KW-0863">Zinc-finger</keyword>
<dbReference type="Pfam" id="PF12906">
    <property type="entry name" value="RINGv"/>
    <property type="match status" value="1"/>
</dbReference>
<evidence type="ECO:0000313" key="6">
    <source>
        <dbReference type="Proteomes" id="UP001295684"/>
    </source>
</evidence>
<dbReference type="CDD" id="cd16495">
    <property type="entry name" value="RING_CH-C4HC3_MARCH"/>
    <property type="match status" value="1"/>
</dbReference>
<dbReference type="GO" id="GO:0008270">
    <property type="term" value="F:zinc ion binding"/>
    <property type="evidence" value="ECO:0007669"/>
    <property type="project" value="UniProtKB-KW"/>
</dbReference>
<dbReference type="AlphaFoldDB" id="A0AAD1X844"/>
<organism evidence="5 6">
    <name type="scientific">Euplotes crassus</name>
    <dbReference type="NCBI Taxonomy" id="5936"/>
    <lineage>
        <taxon>Eukaryota</taxon>
        <taxon>Sar</taxon>
        <taxon>Alveolata</taxon>
        <taxon>Ciliophora</taxon>
        <taxon>Intramacronucleata</taxon>
        <taxon>Spirotrichea</taxon>
        <taxon>Hypotrichia</taxon>
        <taxon>Euplotida</taxon>
        <taxon>Euplotidae</taxon>
        <taxon>Moneuplotes</taxon>
    </lineage>
</organism>
<dbReference type="EMBL" id="CAMPGE010003445">
    <property type="protein sequence ID" value="CAI2362282.1"/>
    <property type="molecule type" value="Genomic_DNA"/>
</dbReference>
<evidence type="ECO:0000256" key="2">
    <source>
        <dbReference type="ARBA" id="ARBA00022771"/>
    </source>
</evidence>
<dbReference type="Proteomes" id="UP001295684">
    <property type="component" value="Unassembled WGS sequence"/>
</dbReference>
<sequence length="536" mass="62427">MKFLKSSLSIKICTQEGAKIIQEKYECIDSAFLIYDDLLNEVKLVDQVQNHQKRNVHALIIKTFENYMICQNNDISLDEDFKDLTKFSWQCITDAKETSGYLLSEDEIIRIGDCVIRVRKMLNELNVSAKVSNFYMDSEPDNWSSFQKSSFDSHSMLKMHLRKSHKEETKVEDYPNTVAKRPRKELSLVSFGQNSFIEEEEIEDLKSEMGAQRSISNFILPVEEIMCRICLSIESNNSSNPLFSPCKCKGSMKYVHYKCMQNWLNTKKRVQRSLFHVSYYWKLSSCEVCKHQFDTEVVHNDRVLQLLSFNVPEKENDYIILEVLNFNKVKSIHVINIDHRDRLFRKAKMEFYIGRDKNFDIFIPDISIEKNYAKIELSEGKFYLKKGIASSKIYALNFDPVTFDSHGLSGIKINVHDRTVIFEIKKKGLLCCFPCIYSTPTQIGKPIEDIQHNTPSSLFTSLFQKIPSNPLQSRDHSIEPLDLLPQISPFQNTRNSHGICPKNLPKPPKPHNNYKLIKELHICLLLFEHKKCRTNN</sequence>
<gene>
    <name evidence="5" type="ORF">ECRASSUSDP1_LOCUS3604</name>
</gene>
<dbReference type="InterPro" id="IPR011016">
    <property type="entry name" value="Znf_RING-CH"/>
</dbReference>
<evidence type="ECO:0000313" key="5">
    <source>
        <dbReference type="EMBL" id="CAI2362282.1"/>
    </source>
</evidence>
<feature type="domain" description="RING-CH-type" evidence="4">
    <location>
        <begin position="219"/>
        <end position="296"/>
    </location>
</feature>
<dbReference type="PANTHER" id="PTHR46210:SF1">
    <property type="entry name" value="FHA DOMAIN-CONTAINING PROTEIN"/>
    <property type="match status" value="1"/>
</dbReference>
<evidence type="ECO:0000259" key="4">
    <source>
        <dbReference type="PROSITE" id="PS51292"/>
    </source>
</evidence>